<keyword evidence="10" id="KW-1185">Reference proteome</keyword>
<dbReference type="EC" id="2.7.13.3" evidence="3"/>
<dbReference type="InterPro" id="IPR005467">
    <property type="entry name" value="His_kinase_dom"/>
</dbReference>
<keyword evidence="4" id="KW-0597">Phosphoprotein</keyword>
<comment type="caution">
    <text evidence="9">The sequence shown here is derived from an EMBL/GenBank/DDBJ whole genome shotgun (WGS) entry which is preliminary data.</text>
</comment>
<evidence type="ECO:0000256" key="6">
    <source>
        <dbReference type="ARBA" id="ARBA00022777"/>
    </source>
</evidence>
<evidence type="ECO:0000256" key="4">
    <source>
        <dbReference type="ARBA" id="ARBA00022553"/>
    </source>
</evidence>
<dbReference type="InterPro" id="IPR050736">
    <property type="entry name" value="Sensor_HK_Regulatory"/>
</dbReference>
<dbReference type="GO" id="GO:0000155">
    <property type="term" value="F:phosphorelay sensor kinase activity"/>
    <property type="evidence" value="ECO:0007669"/>
    <property type="project" value="InterPro"/>
</dbReference>
<dbReference type="Pfam" id="PF02518">
    <property type="entry name" value="HATPase_c"/>
    <property type="match status" value="1"/>
</dbReference>
<dbReference type="PROSITE" id="PS50109">
    <property type="entry name" value="HIS_KIN"/>
    <property type="match status" value="1"/>
</dbReference>
<dbReference type="SUPFAM" id="SSF47384">
    <property type="entry name" value="Homodimeric domain of signal transducing histidine kinase"/>
    <property type="match status" value="1"/>
</dbReference>
<comment type="catalytic activity">
    <reaction evidence="1">
        <text>ATP + protein L-histidine = ADP + protein N-phospho-L-histidine.</text>
        <dbReference type="EC" id="2.7.13.3"/>
    </reaction>
</comment>
<evidence type="ECO:0000256" key="5">
    <source>
        <dbReference type="ARBA" id="ARBA00022679"/>
    </source>
</evidence>
<evidence type="ECO:0000259" key="8">
    <source>
        <dbReference type="PROSITE" id="PS50109"/>
    </source>
</evidence>
<dbReference type="GO" id="GO:0005886">
    <property type="term" value="C:plasma membrane"/>
    <property type="evidence" value="ECO:0007669"/>
    <property type="project" value="UniProtKB-SubCell"/>
</dbReference>
<gene>
    <name evidence="9" type="ORF">C7S10_16720</name>
</gene>
<sequence>MTDFAGLQDVPLGAPASPEATRLATTVLDTTTSLDRAYELTAAHLLTLPRVEAVTAALTTFAPEDETGWVHLGQRAWVTEWLQPGTVCNVLPPPGAGPEAALTMPWVSPRARNGPLVISDIDLLPPEAAQDHREMSACGIRSMVVGAQLSDGVMYGSMAIGGPAVGPWPDSDVADFRLLSASLTSRIALEQARRSLAESVAVGAHAREAQQHFLASIGHELRTPLTAIIGYTEMMVDEADELASDPFAEAVGRDGRVILRACEQLMAVLEDLLSAGRAVGDTGPREQLDVQAAVADVLHWHRTAARTADVTLENLVDPGSSVMAHPAGLRQVLANLIGNAIVHNVEGGKVIVTAESLRGESGDARLRVIVRDDGPGMTPEQLARVFDPFVRFARDTVKGTGLGLSLSRSIAERDGGTIGAESTAGTGSAFWIELPVDAS</sequence>
<dbReference type="Gene3D" id="3.30.565.10">
    <property type="entry name" value="Histidine kinase-like ATPase, C-terminal domain"/>
    <property type="match status" value="1"/>
</dbReference>
<organism evidence="9 10">
    <name type="scientific">Nocardioides currus</name>
    <dbReference type="NCBI Taxonomy" id="2133958"/>
    <lineage>
        <taxon>Bacteria</taxon>
        <taxon>Bacillati</taxon>
        <taxon>Actinomycetota</taxon>
        <taxon>Actinomycetes</taxon>
        <taxon>Propionibacteriales</taxon>
        <taxon>Nocardioidaceae</taxon>
        <taxon>Nocardioides</taxon>
    </lineage>
</organism>
<keyword evidence="7" id="KW-0902">Two-component regulatory system</keyword>
<dbReference type="InterPro" id="IPR004358">
    <property type="entry name" value="Sig_transdc_His_kin-like_C"/>
</dbReference>
<evidence type="ECO:0000256" key="7">
    <source>
        <dbReference type="ARBA" id="ARBA00023012"/>
    </source>
</evidence>
<evidence type="ECO:0000256" key="2">
    <source>
        <dbReference type="ARBA" id="ARBA00004236"/>
    </source>
</evidence>
<dbReference type="InterPro" id="IPR003661">
    <property type="entry name" value="HisK_dim/P_dom"/>
</dbReference>
<proteinExistence type="predicted"/>
<evidence type="ECO:0000313" key="9">
    <source>
        <dbReference type="EMBL" id="PUA79735.1"/>
    </source>
</evidence>
<dbReference type="AlphaFoldDB" id="A0A2R7YTM1"/>
<dbReference type="InterPro" id="IPR036890">
    <property type="entry name" value="HATPase_C_sf"/>
</dbReference>
<dbReference type="SUPFAM" id="SSF55874">
    <property type="entry name" value="ATPase domain of HSP90 chaperone/DNA topoisomerase II/histidine kinase"/>
    <property type="match status" value="1"/>
</dbReference>
<dbReference type="RefSeq" id="WP_108345598.1">
    <property type="nucleotide sequence ID" value="NZ_PYXZ01000008.1"/>
</dbReference>
<dbReference type="SMART" id="SM00388">
    <property type="entry name" value="HisKA"/>
    <property type="match status" value="1"/>
</dbReference>
<dbReference type="PANTHER" id="PTHR43711">
    <property type="entry name" value="TWO-COMPONENT HISTIDINE KINASE"/>
    <property type="match status" value="1"/>
</dbReference>
<keyword evidence="5" id="KW-0808">Transferase</keyword>
<evidence type="ECO:0000313" key="10">
    <source>
        <dbReference type="Proteomes" id="UP000244867"/>
    </source>
</evidence>
<name>A0A2R7YTM1_9ACTN</name>
<dbReference type="InterPro" id="IPR036097">
    <property type="entry name" value="HisK_dim/P_sf"/>
</dbReference>
<dbReference type="Proteomes" id="UP000244867">
    <property type="component" value="Unassembled WGS sequence"/>
</dbReference>
<keyword evidence="6" id="KW-0418">Kinase</keyword>
<dbReference type="CDD" id="cd00082">
    <property type="entry name" value="HisKA"/>
    <property type="match status" value="1"/>
</dbReference>
<accession>A0A2R7YTM1</accession>
<evidence type="ECO:0000256" key="1">
    <source>
        <dbReference type="ARBA" id="ARBA00000085"/>
    </source>
</evidence>
<dbReference type="OrthoDB" id="567977at2"/>
<dbReference type="CDD" id="cd00075">
    <property type="entry name" value="HATPase"/>
    <property type="match status" value="1"/>
</dbReference>
<dbReference type="EMBL" id="PYXZ01000008">
    <property type="protein sequence ID" value="PUA79735.1"/>
    <property type="molecule type" value="Genomic_DNA"/>
</dbReference>
<dbReference type="SMART" id="SM00387">
    <property type="entry name" value="HATPase_c"/>
    <property type="match status" value="1"/>
</dbReference>
<feature type="domain" description="Histidine kinase" evidence="8">
    <location>
        <begin position="216"/>
        <end position="438"/>
    </location>
</feature>
<dbReference type="InterPro" id="IPR003594">
    <property type="entry name" value="HATPase_dom"/>
</dbReference>
<comment type="subcellular location">
    <subcellularLocation>
        <location evidence="2">Cell membrane</location>
    </subcellularLocation>
</comment>
<protein>
    <recommendedName>
        <fullName evidence="3">histidine kinase</fullName>
        <ecNumber evidence="3">2.7.13.3</ecNumber>
    </recommendedName>
</protein>
<dbReference type="Gene3D" id="1.10.287.130">
    <property type="match status" value="1"/>
</dbReference>
<dbReference type="Pfam" id="PF00512">
    <property type="entry name" value="HisKA"/>
    <property type="match status" value="1"/>
</dbReference>
<reference evidence="9 10" key="1">
    <citation type="submission" date="2018-03" db="EMBL/GenBank/DDBJ databases">
        <authorList>
            <person name="Keele B.F."/>
        </authorList>
    </citation>
    <scope>NUCLEOTIDE SEQUENCE [LARGE SCALE GENOMIC DNA]</scope>
    <source>
        <strain evidence="9 10">IB-3</strain>
    </source>
</reference>
<dbReference type="PANTHER" id="PTHR43711:SF1">
    <property type="entry name" value="HISTIDINE KINASE 1"/>
    <property type="match status" value="1"/>
</dbReference>
<evidence type="ECO:0000256" key="3">
    <source>
        <dbReference type="ARBA" id="ARBA00012438"/>
    </source>
</evidence>
<dbReference type="PRINTS" id="PR00344">
    <property type="entry name" value="BCTRLSENSOR"/>
</dbReference>